<dbReference type="InterPro" id="IPR010737">
    <property type="entry name" value="4-carb_acid_sugar_kinase_N"/>
</dbReference>
<dbReference type="SUPFAM" id="SSF142764">
    <property type="entry name" value="YgbK-like"/>
    <property type="match status" value="1"/>
</dbReference>
<evidence type="ECO:0000256" key="1">
    <source>
        <dbReference type="ARBA" id="ARBA00005715"/>
    </source>
</evidence>
<comment type="catalytic activity">
    <reaction evidence="7">
        <text>3-dehydro-L-erythronate + ATP = 3-dehydro-4-O-phospho-L-erythronate + ADP + H(+)</text>
        <dbReference type="Rhea" id="RHEA:52552"/>
        <dbReference type="ChEBI" id="CHEBI:15378"/>
        <dbReference type="ChEBI" id="CHEBI:30616"/>
        <dbReference type="ChEBI" id="CHEBI:136592"/>
        <dbReference type="ChEBI" id="CHEBI:136670"/>
        <dbReference type="ChEBI" id="CHEBI:456216"/>
        <dbReference type="EC" id="2.7.1.217"/>
    </reaction>
</comment>
<evidence type="ECO:0000256" key="7">
    <source>
        <dbReference type="ARBA" id="ARBA00035898"/>
    </source>
</evidence>
<feature type="domain" description="Four-carbon acid sugar kinase N-terminal" evidence="13">
    <location>
        <begin position="2"/>
        <end position="225"/>
    </location>
</feature>
<dbReference type="Gene3D" id="3.40.980.20">
    <property type="entry name" value="Four-carbon acid sugar kinase, nucleotide binding domain"/>
    <property type="match status" value="1"/>
</dbReference>
<name>A0AA45L7Q7_9PSEU</name>
<dbReference type="InterPro" id="IPR031475">
    <property type="entry name" value="NBD_C"/>
</dbReference>
<evidence type="ECO:0000256" key="3">
    <source>
        <dbReference type="ARBA" id="ARBA00022741"/>
    </source>
</evidence>
<evidence type="ECO:0000256" key="9">
    <source>
        <dbReference type="ARBA" id="ARBA00037335"/>
    </source>
</evidence>
<evidence type="ECO:0000259" key="14">
    <source>
        <dbReference type="Pfam" id="PF17042"/>
    </source>
</evidence>
<dbReference type="EC" id="2.7.1.217" evidence="10"/>
<proteinExistence type="inferred from homology"/>
<reference evidence="15" key="1">
    <citation type="submission" date="2021-04" db="EMBL/GenBank/DDBJ databases">
        <title>Genomic sequence of Actinosynnema pretiosum subsp. pretiosum ATCC 31280 (C-14919).</title>
        <authorList>
            <person name="Bai L."/>
            <person name="Wang X."/>
            <person name="Xiao Y."/>
        </authorList>
    </citation>
    <scope>NUCLEOTIDE SEQUENCE</scope>
    <source>
        <strain evidence="15">ATCC 31280</strain>
    </source>
</reference>
<evidence type="ECO:0000313" key="15">
    <source>
        <dbReference type="EMBL" id="QUF04866.1"/>
    </source>
</evidence>
<evidence type="ECO:0000256" key="11">
    <source>
        <dbReference type="ARBA" id="ARBA00039461"/>
    </source>
</evidence>
<dbReference type="NCBIfam" id="NF043035">
    <property type="entry name" value="OxoTetrKin"/>
    <property type="match status" value="1"/>
</dbReference>
<dbReference type="Pfam" id="PF17042">
    <property type="entry name" value="NBD_C"/>
    <property type="match status" value="1"/>
</dbReference>
<gene>
    <name evidence="15" type="ORF">KCV87_01665</name>
</gene>
<keyword evidence="6" id="KW-0119">Carbohydrate metabolism</keyword>
<comment type="catalytic activity">
    <reaction evidence="8">
        <text>3-dehydro-D-erythronate + ATP = 3-dehydro-4-O-phospho-D-erythronate + ADP + H(+)</text>
        <dbReference type="Rhea" id="RHEA:52556"/>
        <dbReference type="ChEBI" id="CHEBI:15378"/>
        <dbReference type="ChEBI" id="CHEBI:30616"/>
        <dbReference type="ChEBI" id="CHEBI:57958"/>
        <dbReference type="ChEBI" id="CHEBI:136593"/>
        <dbReference type="ChEBI" id="CHEBI:456216"/>
        <dbReference type="EC" id="2.7.1.217"/>
    </reaction>
</comment>
<dbReference type="InterPro" id="IPR050007">
    <property type="entry name" value="OtnK"/>
</dbReference>
<evidence type="ECO:0000256" key="10">
    <source>
        <dbReference type="ARBA" id="ARBA00039095"/>
    </source>
</evidence>
<dbReference type="GO" id="GO:0005524">
    <property type="term" value="F:ATP binding"/>
    <property type="evidence" value="ECO:0007669"/>
    <property type="project" value="UniProtKB-KW"/>
</dbReference>
<accession>A0AA45L7Q7</accession>
<dbReference type="AlphaFoldDB" id="A0AA45L7Q7"/>
<dbReference type="GO" id="GO:0016301">
    <property type="term" value="F:kinase activity"/>
    <property type="evidence" value="ECO:0007669"/>
    <property type="project" value="UniProtKB-KW"/>
</dbReference>
<evidence type="ECO:0000256" key="4">
    <source>
        <dbReference type="ARBA" id="ARBA00022777"/>
    </source>
</evidence>
<organism evidence="15 16">
    <name type="scientific">Actinosynnema pretiosum subsp. pretiosum</name>
    <dbReference type="NCBI Taxonomy" id="103721"/>
    <lineage>
        <taxon>Bacteria</taxon>
        <taxon>Bacillati</taxon>
        <taxon>Actinomycetota</taxon>
        <taxon>Actinomycetes</taxon>
        <taxon>Pseudonocardiales</taxon>
        <taxon>Pseudonocardiaceae</taxon>
        <taxon>Actinosynnema</taxon>
    </lineage>
</organism>
<keyword evidence="4 15" id="KW-0418">Kinase</keyword>
<dbReference type="EMBL" id="CP073249">
    <property type="protein sequence ID" value="QUF04866.1"/>
    <property type="molecule type" value="Genomic_DNA"/>
</dbReference>
<keyword evidence="5" id="KW-0067">ATP-binding</keyword>
<keyword evidence="3" id="KW-0547">Nucleotide-binding</keyword>
<comment type="similarity">
    <text evidence="1">Belongs to the four-carbon acid sugar kinase family.</text>
</comment>
<protein>
    <recommendedName>
        <fullName evidence="11">3-oxo-tetronate kinase</fullName>
        <ecNumber evidence="10">2.7.1.217</ecNumber>
    </recommendedName>
    <alternativeName>
        <fullName evidence="12">3-dehydrotetronate 4-kinase</fullName>
    </alternativeName>
</protein>
<comment type="function">
    <text evidence="9">Catalyzes the ATP-dependent phosphorylation of 3-oxo-tetronate to 3-oxo-tetronate 4-phosphate.</text>
</comment>
<dbReference type="InterPro" id="IPR042213">
    <property type="entry name" value="NBD_C_sf"/>
</dbReference>
<keyword evidence="2" id="KW-0808">Transferase</keyword>
<dbReference type="Pfam" id="PF07005">
    <property type="entry name" value="SBD_N"/>
    <property type="match status" value="1"/>
</dbReference>
<dbReference type="Gene3D" id="3.40.50.10840">
    <property type="entry name" value="Putative sugar-binding, N-terminal domain"/>
    <property type="match status" value="1"/>
</dbReference>
<dbReference type="Proteomes" id="UP000677152">
    <property type="component" value="Chromosome"/>
</dbReference>
<evidence type="ECO:0000256" key="5">
    <source>
        <dbReference type="ARBA" id="ARBA00022840"/>
    </source>
</evidence>
<evidence type="ECO:0000256" key="6">
    <source>
        <dbReference type="ARBA" id="ARBA00023277"/>
    </source>
</evidence>
<dbReference type="InterPro" id="IPR037051">
    <property type="entry name" value="4-carb_acid_sugar_kinase_N_sf"/>
</dbReference>
<evidence type="ECO:0000256" key="2">
    <source>
        <dbReference type="ARBA" id="ARBA00022679"/>
    </source>
</evidence>
<sequence>MLGAIADDFTGATDLAIMLRRNGHRVAVAIEDHDPGERVRAGLDALVIALKSRTAPVAEAVAATRAAHERLLDWGARRVYVKYCSTFDSTDEGNIGPVLDAVADRAGAERVVVVPSLPANGRTVHEGLLHVNGQLLEHSPLRHHPLTPMTRSRVADLLRPQTRHEVAELHLDVVRSGRDALRAALDATAARYVVVDAVDDADLAVIGAAVAGDAVVSGGSGLALGLPDPHGDTDGWTAPASGRRAVLCGSASTATRRQVADAAGRAQPVLRVDPVAAVRTPDLEVDRIAAWAVQQPADSTPVIHTTADAADLVPEVDGLPAAPAVETVLAGVARRLVVSGVRHLLVAGGETSGAVVRALGVGVLRVGPEIAPGICWAAATTGGDGDDGGHEVALALKSGNFGPDDLFTSAWDRLA</sequence>
<evidence type="ECO:0000256" key="12">
    <source>
        <dbReference type="ARBA" id="ARBA00041377"/>
    </source>
</evidence>
<evidence type="ECO:0000256" key="8">
    <source>
        <dbReference type="ARBA" id="ARBA00036346"/>
    </source>
</evidence>
<evidence type="ECO:0000259" key="13">
    <source>
        <dbReference type="Pfam" id="PF07005"/>
    </source>
</evidence>
<feature type="domain" description="Four-carbon acid sugar kinase nucleotide binding" evidence="14">
    <location>
        <begin position="245"/>
        <end position="407"/>
    </location>
</feature>
<evidence type="ECO:0000313" key="16">
    <source>
        <dbReference type="Proteomes" id="UP000677152"/>
    </source>
</evidence>